<dbReference type="EMBL" id="MU003523">
    <property type="protein sequence ID" value="KAF2466666.1"/>
    <property type="molecule type" value="Genomic_DNA"/>
</dbReference>
<keyword evidence="2" id="KW-1185">Reference proteome</keyword>
<proteinExistence type="predicted"/>
<protein>
    <submittedName>
        <fullName evidence="1">Uncharacterized protein</fullName>
    </submittedName>
</protein>
<reference evidence="1" key="1">
    <citation type="journal article" date="2020" name="Stud. Mycol.">
        <title>101 Dothideomycetes genomes: a test case for predicting lifestyles and emergence of pathogens.</title>
        <authorList>
            <person name="Haridas S."/>
            <person name="Albert R."/>
            <person name="Binder M."/>
            <person name="Bloem J."/>
            <person name="Labutti K."/>
            <person name="Salamov A."/>
            <person name="Andreopoulos B."/>
            <person name="Baker S."/>
            <person name="Barry K."/>
            <person name="Bills G."/>
            <person name="Bluhm B."/>
            <person name="Cannon C."/>
            <person name="Castanera R."/>
            <person name="Culley D."/>
            <person name="Daum C."/>
            <person name="Ezra D."/>
            <person name="Gonzalez J."/>
            <person name="Henrissat B."/>
            <person name="Kuo A."/>
            <person name="Liang C."/>
            <person name="Lipzen A."/>
            <person name="Lutzoni F."/>
            <person name="Magnuson J."/>
            <person name="Mondo S."/>
            <person name="Nolan M."/>
            <person name="Ohm R."/>
            <person name="Pangilinan J."/>
            <person name="Park H.-J."/>
            <person name="Ramirez L."/>
            <person name="Alfaro M."/>
            <person name="Sun H."/>
            <person name="Tritt A."/>
            <person name="Yoshinaga Y."/>
            <person name="Zwiers L.-H."/>
            <person name="Turgeon B."/>
            <person name="Goodwin S."/>
            <person name="Spatafora J."/>
            <person name="Crous P."/>
            <person name="Grigoriev I."/>
        </authorList>
    </citation>
    <scope>NUCLEOTIDE SEQUENCE</scope>
    <source>
        <strain evidence="1">ATCC 200398</strain>
    </source>
</reference>
<gene>
    <name evidence="1" type="ORF">BDR25DRAFT_359182</name>
</gene>
<comment type="caution">
    <text evidence="1">The sequence shown here is derived from an EMBL/GenBank/DDBJ whole genome shotgun (WGS) entry which is preliminary data.</text>
</comment>
<name>A0ACB6QIB9_9PLEO</name>
<accession>A0ACB6QIB9</accession>
<sequence>MNDLMMLAWREGAQTATEKYSTLLDRGKSHAHTVFSRFKTRKTNPLGIKGQFNLIARALRGSHVAWPGYIINLPEETQGECNLTESFPTGSSTIDTFAPPTITEQYTIEVDFFELAVSDAREGRGSVFGDGTEPSAGGKGQLLVTKNWLRHKVVFSELNNLAYVVTFSKKLRSTSSFNQTVTQSKQKYMIIESYYFLMETLIMWLGDEEETDADATAIISSLYYSALGTELTVNHHVTLFAFGTCILLRAPIISAMRACQRDAGAIEKTFHQHGNGSVLDDLERSMWAQACLIEPFLSPPRVRFWPWATDPRDNSFWQLGLMHLDVTSLVPITTVQSVEVGSLFKTGICSRSYHPIFRCPTVLYAVFCIRYLASVEIYPVSAALQSGHSSSDDIPIIRLNHDPHINCRGYIIDVIESVATLLSPHIEIPNASAPHQSSTTIHITNPSHSVTYAPNTPLPKHLRDYLRFRDYHLAPDLYILHPRPPLPILLPPNPRSHRRSTKPKTALPSPTHWYVGLVPDSVREGDVLAMVVECSSDGFGEGRKVLEGCWGSICGGLCKEGDGSGAFAKMTIWDLLRISEVARVGLARLDVGLRIVYSKILGLES</sequence>
<evidence type="ECO:0000313" key="2">
    <source>
        <dbReference type="Proteomes" id="UP000799755"/>
    </source>
</evidence>
<dbReference type="Proteomes" id="UP000799755">
    <property type="component" value="Unassembled WGS sequence"/>
</dbReference>
<organism evidence="1 2">
    <name type="scientific">Lindgomyces ingoldianus</name>
    <dbReference type="NCBI Taxonomy" id="673940"/>
    <lineage>
        <taxon>Eukaryota</taxon>
        <taxon>Fungi</taxon>
        <taxon>Dikarya</taxon>
        <taxon>Ascomycota</taxon>
        <taxon>Pezizomycotina</taxon>
        <taxon>Dothideomycetes</taxon>
        <taxon>Pleosporomycetidae</taxon>
        <taxon>Pleosporales</taxon>
        <taxon>Lindgomycetaceae</taxon>
        <taxon>Lindgomyces</taxon>
    </lineage>
</organism>
<evidence type="ECO:0000313" key="1">
    <source>
        <dbReference type="EMBL" id="KAF2466666.1"/>
    </source>
</evidence>